<dbReference type="PANTHER" id="PTHR34407:SF1">
    <property type="entry name" value="SGNH HYDROLASE-TYPE ESTERASE DOMAIN-CONTAINING PROTEIN"/>
    <property type="match status" value="1"/>
</dbReference>
<name>A0ABW0VY49_9BACL</name>
<protein>
    <submittedName>
        <fullName evidence="2">SGNH/GDSL hydrolase family protein</fullName>
    </submittedName>
</protein>
<evidence type="ECO:0000259" key="1">
    <source>
        <dbReference type="Pfam" id="PF13472"/>
    </source>
</evidence>
<dbReference type="RefSeq" id="WP_379187928.1">
    <property type="nucleotide sequence ID" value="NZ_JBHSOW010000032.1"/>
</dbReference>
<sequence>MNPIIWQHRNPLQHTAGKLSDGQITIGFIGGSITDGRPRHNWPEPVIAWFAETFPGKRIVVENAAIGATGSELAVFRAQRDLIDRGCDLVFIDYAVNDYDDAPDKRKRSREGLVRKLLEDGRRDVVLVHTYRQDMYSAMMERRLPDSIAELEELADHYGTGSVWMGLYALEEVNKGLMRWEEWLPDGLHPTSRGSLSYGQSVIAFLEKELASAQAGAHRDEQKTKESLPAPLHPKHWGLAYNLPLNEAELEGPWVTRRFLHHTWIDQVLETAAVGAKLSFTFEGRGLSLGFDFGKTSAEFRYRIDEGPWRSESRERPDWCGDDGWYRTSFLGDDLEPGTHRLELEVIHGDRPDCRGTNFRLGHIGVIR</sequence>
<dbReference type="CDD" id="cd00229">
    <property type="entry name" value="SGNH_hydrolase"/>
    <property type="match status" value="1"/>
</dbReference>
<evidence type="ECO:0000313" key="2">
    <source>
        <dbReference type="EMBL" id="MFC5649421.1"/>
    </source>
</evidence>
<dbReference type="Gene3D" id="3.40.50.1110">
    <property type="entry name" value="SGNH hydrolase"/>
    <property type="match status" value="1"/>
</dbReference>
<dbReference type="GO" id="GO:0016787">
    <property type="term" value="F:hydrolase activity"/>
    <property type="evidence" value="ECO:0007669"/>
    <property type="project" value="UniProtKB-KW"/>
</dbReference>
<gene>
    <name evidence="2" type="ORF">ACFPYJ_09805</name>
</gene>
<evidence type="ECO:0000313" key="3">
    <source>
        <dbReference type="Proteomes" id="UP001596047"/>
    </source>
</evidence>
<proteinExistence type="predicted"/>
<accession>A0ABW0VY49</accession>
<feature type="domain" description="SGNH hydrolase-type esterase" evidence="1">
    <location>
        <begin position="28"/>
        <end position="194"/>
    </location>
</feature>
<keyword evidence="3" id="KW-1185">Reference proteome</keyword>
<dbReference type="Pfam" id="PF13472">
    <property type="entry name" value="Lipase_GDSL_2"/>
    <property type="match status" value="1"/>
</dbReference>
<dbReference type="SUPFAM" id="SSF52266">
    <property type="entry name" value="SGNH hydrolase"/>
    <property type="match status" value="1"/>
</dbReference>
<dbReference type="InterPro" id="IPR013830">
    <property type="entry name" value="SGNH_hydro"/>
</dbReference>
<organism evidence="2 3">
    <name type="scientific">Paenibacillus solisilvae</name>
    <dbReference type="NCBI Taxonomy" id="2486751"/>
    <lineage>
        <taxon>Bacteria</taxon>
        <taxon>Bacillati</taxon>
        <taxon>Bacillota</taxon>
        <taxon>Bacilli</taxon>
        <taxon>Bacillales</taxon>
        <taxon>Paenibacillaceae</taxon>
        <taxon>Paenibacillus</taxon>
    </lineage>
</organism>
<reference evidence="3" key="1">
    <citation type="journal article" date="2019" name="Int. J. Syst. Evol. Microbiol.">
        <title>The Global Catalogue of Microorganisms (GCM) 10K type strain sequencing project: providing services to taxonomists for standard genome sequencing and annotation.</title>
        <authorList>
            <consortium name="The Broad Institute Genomics Platform"/>
            <consortium name="The Broad Institute Genome Sequencing Center for Infectious Disease"/>
            <person name="Wu L."/>
            <person name="Ma J."/>
        </authorList>
    </citation>
    <scope>NUCLEOTIDE SEQUENCE [LARGE SCALE GENOMIC DNA]</scope>
    <source>
        <strain evidence="3">CGMCC 1.3240</strain>
    </source>
</reference>
<dbReference type="Proteomes" id="UP001596047">
    <property type="component" value="Unassembled WGS sequence"/>
</dbReference>
<dbReference type="InterPro" id="IPR036514">
    <property type="entry name" value="SGNH_hydro_sf"/>
</dbReference>
<dbReference type="EMBL" id="JBHSOW010000032">
    <property type="protein sequence ID" value="MFC5649421.1"/>
    <property type="molecule type" value="Genomic_DNA"/>
</dbReference>
<keyword evidence="2" id="KW-0378">Hydrolase</keyword>
<dbReference type="PANTHER" id="PTHR34407">
    <property type="entry name" value="EXPRESSED PROTEIN"/>
    <property type="match status" value="1"/>
</dbReference>
<comment type="caution">
    <text evidence="2">The sequence shown here is derived from an EMBL/GenBank/DDBJ whole genome shotgun (WGS) entry which is preliminary data.</text>
</comment>